<reference evidence="1" key="2">
    <citation type="journal article" date="2024" name="Plant">
        <title>Genomic evolution and insights into agronomic trait innovations of Sesamum species.</title>
        <authorList>
            <person name="Miao H."/>
            <person name="Wang L."/>
            <person name="Qu L."/>
            <person name="Liu H."/>
            <person name="Sun Y."/>
            <person name="Le M."/>
            <person name="Wang Q."/>
            <person name="Wei S."/>
            <person name="Zheng Y."/>
            <person name="Lin W."/>
            <person name="Duan Y."/>
            <person name="Cao H."/>
            <person name="Xiong S."/>
            <person name="Wang X."/>
            <person name="Wei L."/>
            <person name="Li C."/>
            <person name="Ma Q."/>
            <person name="Ju M."/>
            <person name="Zhao R."/>
            <person name="Li G."/>
            <person name="Mu C."/>
            <person name="Tian Q."/>
            <person name="Mei H."/>
            <person name="Zhang T."/>
            <person name="Gao T."/>
            <person name="Zhang H."/>
        </authorList>
    </citation>
    <scope>NUCLEOTIDE SEQUENCE</scope>
    <source>
        <strain evidence="1">KEN1</strain>
    </source>
</reference>
<accession>A0AAW2VX31</accession>
<proteinExistence type="predicted"/>
<protein>
    <submittedName>
        <fullName evidence="1">Uncharacterized protein</fullName>
    </submittedName>
</protein>
<dbReference type="CDD" id="cd00303">
    <property type="entry name" value="retropepsin_like"/>
    <property type="match status" value="1"/>
</dbReference>
<dbReference type="EMBL" id="JACGWN010000009">
    <property type="protein sequence ID" value="KAL0434274.1"/>
    <property type="molecule type" value="Genomic_DNA"/>
</dbReference>
<reference evidence="1" key="1">
    <citation type="submission" date="2020-06" db="EMBL/GenBank/DDBJ databases">
        <authorList>
            <person name="Li T."/>
            <person name="Hu X."/>
            <person name="Zhang T."/>
            <person name="Song X."/>
            <person name="Zhang H."/>
            <person name="Dai N."/>
            <person name="Sheng W."/>
            <person name="Hou X."/>
            <person name="Wei L."/>
        </authorList>
    </citation>
    <scope>NUCLEOTIDE SEQUENCE</scope>
    <source>
        <strain evidence="1">KEN1</strain>
        <tissue evidence="1">Leaf</tissue>
    </source>
</reference>
<name>A0AAW2VX31_9LAMI</name>
<organism evidence="1">
    <name type="scientific">Sesamum latifolium</name>
    <dbReference type="NCBI Taxonomy" id="2727402"/>
    <lineage>
        <taxon>Eukaryota</taxon>
        <taxon>Viridiplantae</taxon>
        <taxon>Streptophyta</taxon>
        <taxon>Embryophyta</taxon>
        <taxon>Tracheophyta</taxon>
        <taxon>Spermatophyta</taxon>
        <taxon>Magnoliopsida</taxon>
        <taxon>eudicotyledons</taxon>
        <taxon>Gunneridae</taxon>
        <taxon>Pentapetalae</taxon>
        <taxon>asterids</taxon>
        <taxon>lamiids</taxon>
        <taxon>Lamiales</taxon>
        <taxon>Pedaliaceae</taxon>
        <taxon>Sesamum</taxon>
    </lineage>
</organism>
<evidence type="ECO:0000313" key="1">
    <source>
        <dbReference type="EMBL" id="KAL0434274.1"/>
    </source>
</evidence>
<dbReference type="AlphaFoldDB" id="A0AAW2VX31"/>
<gene>
    <name evidence="1" type="ORF">Slati_2761700</name>
</gene>
<dbReference type="Pfam" id="PF08284">
    <property type="entry name" value="RVP_2"/>
    <property type="match status" value="1"/>
</dbReference>
<sequence>MAISLNAITGSTDYNTFSVRGRAYDKDVQILIDGGSTHCFNNEKATFEFRCKLELTTPMFLNVSNGYKMLSQLYCPTFTWDIQGYKFNYPIRTLTLGGCHIYLGAIG</sequence>
<comment type="caution">
    <text evidence="1">The sequence shown here is derived from an EMBL/GenBank/DDBJ whole genome shotgun (WGS) entry which is preliminary data.</text>
</comment>